<name>A0AAN9LT11_CANGL</name>
<dbReference type="EMBL" id="JAYMYQ010000004">
    <property type="protein sequence ID" value="KAK7339532.1"/>
    <property type="molecule type" value="Genomic_DNA"/>
</dbReference>
<comment type="caution">
    <text evidence="1">The sequence shown here is derived from an EMBL/GenBank/DDBJ whole genome shotgun (WGS) entry which is preliminary data.</text>
</comment>
<gene>
    <name evidence="1" type="ORF">VNO77_20205</name>
</gene>
<proteinExistence type="predicted"/>
<accession>A0AAN9LT11</accession>
<evidence type="ECO:0000313" key="2">
    <source>
        <dbReference type="Proteomes" id="UP001367508"/>
    </source>
</evidence>
<dbReference type="AlphaFoldDB" id="A0AAN9LT11"/>
<reference evidence="1 2" key="1">
    <citation type="submission" date="2024-01" db="EMBL/GenBank/DDBJ databases">
        <title>The genomes of 5 underutilized Papilionoideae crops provide insights into root nodulation and disease resistanc.</title>
        <authorList>
            <person name="Jiang F."/>
        </authorList>
    </citation>
    <scope>NUCLEOTIDE SEQUENCE [LARGE SCALE GENOMIC DNA]</scope>
    <source>
        <strain evidence="1">LVBAO_FW01</strain>
        <tissue evidence="1">Leaves</tissue>
    </source>
</reference>
<evidence type="ECO:0000313" key="1">
    <source>
        <dbReference type="EMBL" id="KAK7339532.1"/>
    </source>
</evidence>
<dbReference type="Proteomes" id="UP001367508">
    <property type="component" value="Unassembled WGS sequence"/>
</dbReference>
<protein>
    <submittedName>
        <fullName evidence="1">Uncharacterized protein</fullName>
    </submittedName>
</protein>
<sequence length="119" mass="13812">MLLSDAHNLDKGYIRNEASLKEIKSAAYKTASPCQLLYVQIGEQVSPYHCYWYYGHVNPFLAANEWRIWISVSKLHLNLTAGAEFPFVHMYEVEESGKAEELQRDQRKEISQAKRTLFT</sequence>
<keyword evidence="2" id="KW-1185">Reference proteome</keyword>
<organism evidence="1 2">
    <name type="scientific">Canavalia gladiata</name>
    <name type="common">Sword bean</name>
    <name type="synonym">Dolichos gladiatus</name>
    <dbReference type="NCBI Taxonomy" id="3824"/>
    <lineage>
        <taxon>Eukaryota</taxon>
        <taxon>Viridiplantae</taxon>
        <taxon>Streptophyta</taxon>
        <taxon>Embryophyta</taxon>
        <taxon>Tracheophyta</taxon>
        <taxon>Spermatophyta</taxon>
        <taxon>Magnoliopsida</taxon>
        <taxon>eudicotyledons</taxon>
        <taxon>Gunneridae</taxon>
        <taxon>Pentapetalae</taxon>
        <taxon>rosids</taxon>
        <taxon>fabids</taxon>
        <taxon>Fabales</taxon>
        <taxon>Fabaceae</taxon>
        <taxon>Papilionoideae</taxon>
        <taxon>50 kb inversion clade</taxon>
        <taxon>NPAAA clade</taxon>
        <taxon>indigoferoid/millettioid clade</taxon>
        <taxon>Phaseoleae</taxon>
        <taxon>Canavalia</taxon>
    </lineage>
</organism>